<feature type="region of interest" description="Disordered" evidence="1">
    <location>
        <begin position="1"/>
        <end position="124"/>
    </location>
</feature>
<organism evidence="2 3">
    <name type="scientific">Synchytrium endobioticum</name>
    <dbReference type="NCBI Taxonomy" id="286115"/>
    <lineage>
        <taxon>Eukaryota</taxon>
        <taxon>Fungi</taxon>
        <taxon>Fungi incertae sedis</taxon>
        <taxon>Chytridiomycota</taxon>
        <taxon>Chytridiomycota incertae sedis</taxon>
        <taxon>Chytridiomycetes</taxon>
        <taxon>Synchytriales</taxon>
        <taxon>Synchytriaceae</taxon>
        <taxon>Synchytrium</taxon>
    </lineage>
</organism>
<dbReference type="EMBL" id="QEAM01000245">
    <property type="protein sequence ID" value="TPX42948.1"/>
    <property type="molecule type" value="Genomic_DNA"/>
</dbReference>
<dbReference type="VEuPathDB" id="FungiDB:SeMB42_g05444"/>
<accession>A0A507CV21</accession>
<reference evidence="2 3" key="1">
    <citation type="journal article" date="2019" name="Sci. Rep.">
        <title>Comparative genomics of chytrid fungi reveal insights into the obligate biotrophic and pathogenic lifestyle of Synchytrium endobioticum.</title>
        <authorList>
            <person name="van de Vossenberg B.T.L.H."/>
            <person name="Warris S."/>
            <person name="Nguyen H.D.T."/>
            <person name="van Gent-Pelzer M.P.E."/>
            <person name="Joly D.L."/>
            <person name="van de Geest H.C."/>
            <person name="Bonants P.J.M."/>
            <person name="Smith D.S."/>
            <person name="Levesque C.A."/>
            <person name="van der Lee T.A.J."/>
        </authorList>
    </citation>
    <scope>NUCLEOTIDE SEQUENCE [LARGE SCALE GENOMIC DNA]</scope>
    <source>
        <strain evidence="2 3">LEV6574</strain>
    </source>
</reference>
<gene>
    <name evidence="2" type="ORF">SeLEV6574_g05324</name>
</gene>
<protein>
    <submittedName>
        <fullName evidence="2">Uncharacterized protein</fullName>
    </submittedName>
</protein>
<feature type="compositionally biased region" description="Basic and acidic residues" evidence="1">
    <location>
        <begin position="42"/>
        <end position="64"/>
    </location>
</feature>
<name>A0A507CV21_9FUNG</name>
<comment type="caution">
    <text evidence="2">The sequence shown here is derived from an EMBL/GenBank/DDBJ whole genome shotgun (WGS) entry which is preliminary data.</text>
</comment>
<evidence type="ECO:0000313" key="3">
    <source>
        <dbReference type="Proteomes" id="UP000320475"/>
    </source>
</evidence>
<evidence type="ECO:0000256" key="1">
    <source>
        <dbReference type="SAM" id="MobiDB-lite"/>
    </source>
</evidence>
<sequence length="124" mass="12720">MDNTYTTAITNAKAATAEADTVTTDAMTSTPTAPATPAASNHNDEKMGTSSKSLDKSAMGDKTKTSLSGSDLVHRVKSVLGLAADPASLSRPKQVPSSQSSSQPSLQEAEILSVSVETDLPPTI</sequence>
<evidence type="ECO:0000313" key="2">
    <source>
        <dbReference type="EMBL" id="TPX42948.1"/>
    </source>
</evidence>
<feature type="compositionally biased region" description="Low complexity" evidence="1">
    <location>
        <begin position="90"/>
        <end position="105"/>
    </location>
</feature>
<feature type="compositionally biased region" description="Low complexity" evidence="1">
    <location>
        <begin position="1"/>
        <end position="40"/>
    </location>
</feature>
<dbReference type="AlphaFoldDB" id="A0A507CV21"/>
<proteinExistence type="predicted"/>
<dbReference type="Proteomes" id="UP000320475">
    <property type="component" value="Unassembled WGS sequence"/>
</dbReference>